<dbReference type="PANTHER" id="PTHR34039">
    <property type="entry name" value="UPF0102 PROTEIN YRAN"/>
    <property type="match status" value="1"/>
</dbReference>
<dbReference type="Gene3D" id="3.40.1350.10">
    <property type="match status" value="1"/>
</dbReference>
<sequence>MAKHLRLGKKAEYLATDYLRKKGYYIRDKNYRSGQAEVDIVAQKSHRLYFIEIKSKQSMRYGEPEEQIGKGKIRRYHRAAESFQLEEKWHGEIQFDSISITFFPQAVKIEHFEDAFS</sequence>
<dbReference type="PANTHER" id="PTHR34039:SF1">
    <property type="entry name" value="UPF0102 PROTEIN YRAN"/>
    <property type="match status" value="1"/>
</dbReference>
<evidence type="ECO:0000256" key="1">
    <source>
        <dbReference type="ARBA" id="ARBA00006738"/>
    </source>
</evidence>
<dbReference type="RefSeq" id="WP_316070468.1">
    <property type="nucleotide sequence ID" value="NZ_JAVNWW010000002.1"/>
</dbReference>
<organism evidence="3 4">
    <name type="scientific">Aquirufa regiilacus</name>
    <dbReference type="NCBI Taxonomy" id="3024868"/>
    <lineage>
        <taxon>Bacteria</taxon>
        <taxon>Pseudomonadati</taxon>
        <taxon>Bacteroidota</taxon>
        <taxon>Cytophagia</taxon>
        <taxon>Cytophagales</taxon>
        <taxon>Flectobacillaceae</taxon>
        <taxon>Aquirufa</taxon>
    </lineage>
</organism>
<reference evidence="3 4" key="1">
    <citation type="submission" date="2023-09" db="EMBL/GenBank/DDBJ databases">
        <title>Aquirufa genomes.</title>
        <authorList>
            <person name="Pitt A."/>
        </authorList>
    </citation>
    <scope>NUCLEOTIDE SEQUENCE [LARGE SCALE GENOMIC DNA]</scope>
    <source>
        <strain evidence="3 4">LEOWEIH-7C</strain>
    </source>
</reference>
<comment type="caution">
    <text evidence="3">The sequence shown here is derived from an EMBL/GenBank/DDBJ whole genome shotgun (WGS) entry which is preliminary data.</text>
</comment>
<dbReference type="HAMAP" id="MF_00048">
    <property type="entry name" value="UPF0102"/>
    <property type="match status" value="1"/>
</dbReference>
<dbReference type="Proteomes" id="UP001249959">
    <property type="component" value="Unassembled WGS sequence"/>
</dbReference>
<gene>
    <name evidence="3" type="ORF">PQG45_06105</name>
</gene>
<dbReference type="InterPro" id="IPR011335">
    <property type="entry name" value="Restrct_endonuc-II-like"/>
</dbReference>
<protein>
    <recommendedName>
        <fullName evidence="2">UPF0102 protein PQG45_06105</fullName>
    </recommendedName>
</protein>
<comment type="similarity">
    <text evidence="1 2">Belongs to the UPF0102 family.</text>
</comment>
<name>A0ABU3TSG7_9BACT</name>
<evidence type="ECO:0000256" key="2">
    <source>
        <dbReference type="HAMAP-Rule" id="MF_00048"/>
    </source>
</evidence>
<dbReference type="SUPFAM" id="SSF52980">
    <property type="entry name" value="Restriction endonuclease-like"/>
    <property type="match status" value="1"/>
</dbReference>
<evidence type="ECO:0000313" key="4">
    <source>
        <dbReference type="Proteomes" id="UP001249959"/>
    </source>
</evidence>
<dbReference type="InterPro" id="IPR003509">
    <property type="entry name" value="UPF0102_YraN-like"/>
</dbReference>
<dbReference type="EMBL" id="JAVNWW010000002">
    <property type="protein sequence ID" value="MDU0808602.1"/>
    <property type="molecule type" value="Genomic_DNA"/>
</dbReference>
<proteinExistence type="inferred from homology"/>
<evidence type="ECO:0000313" key="3">
    <source>
        <dbReference type="EMBL" id="MDU0808602.1"/>
    </source>
</evidence>
<accession>A0ABU3TSG7</accession>
<dbReference type="InterPro" id="IPR011856">
    <property type="entry name" value="tRNA_endonuc-like_dom_sf"/>
</dbReference>
<keyword evidence="4" id="KW-1185">Reference proteome</keyword>
<dbReference type="Pfam" id="PF02021">
    <property type="entry name" value="UPF0102"/>
    <property type="match status" value="1"/>
</dbReference>